<gene>
    <name evidence="6" type="ORF">SAMN05216495_10610</name>
</gene>
<comment type="caution">
    <text evidence="6">The sequence shown here is derived from an EMBL/GenBank/DDBJ whole genome shotgun (WGS) entry which is preliminary data.</text>
</comment>
<evidence type="ECO:0000256" key="1">
    <source>
        <dbReference type="ARBA" id="ARBA00009437"/>
    </source>
</evidence>
<accession>A0A1H2WE38</accession>
<dbReference type="FunFam" id="1.10.10.10:FF:000001">
    <property type="entry name" value="LysR family transcriptional regulator"/>
    <property type="match status" value="1"/>
</dbReference>
<evidence type="ECO:0000256" key="2">
    <source>
        <dbReference type="ARBA" id="ARBA00023015"/>
    </source>
</evidence>
<dbReference type="Gene3D" id="3.40.190.290">
    <property type="match status" value="1"/>
</dbReference>
<evidence type="ECO:0000256" key="4">
    <source>
        <dbReference type="ARBA" id="ARBA00023163"/>
    </source>
</evidence>
<sequence>MSITPEQIRYFITACHYMNFTKAAEELHLTQPGLSKAIRELESQCGAALWERHHNSLALTPAGRVFLEQARKFQDQYEQLEATARSLGSGEALLRIGLVPMCGNTIFPGLHRALQEAWPQLRIITTEATGPILYSLLDQQEIDLALCVTNHLPEAPYHCRVLKDSRLMLFVHKDHPLATRSSVDLKNLEDEPLVLFTDQFGQTRYLRRLFAACQVHPHVLHQTSQVFTILEYIRHQAALGFLSEEFAQDEKNLVAIPVNQIATGHVNFVWNRDPNQFPALKRFLAFVEERYGKKELLPA</sequence>
<dbReference type="InterPro" id="IPR036388">
    <property type="entry name" value="WH-like_DNA-bd_sf"/>
</dbReference>
<dbReference type="AlphaFoldDB" id="A0A1H2WE38"/>
<dbReference type="GO" id="GO:0003677">
    <property type="term" value="F:DNA binding"/>
    <property type="evidence" value="ECO:0007669"/>
    <property type="project" value="UniProtKB-KW"/>
</dbReference>
<evidence type="ECO:0000313" key="6">
    <source>
        <dbReference type="EMBL" id="SDW78805.1"/>
    </source>
</evidence>
<keyword evidence="3 6" id="KW-0238">DNA-binding</keyword>
<dbReference type="PROSITE" id="PS50931">
    <property type="entry name" value="HTH_LYSR"/>
    <property type="match status" value="1"/>
</dbReference>
<dbReference type="Proteomes" id="UP000182379">
    <property type="component" value="Unassembled WGS sequence"/>
</dbReference>
<dbReference type="PANTHER" id="PTHR30346:SF28">
    <property type="entry name" value="HTH-TYPE TRANSCRIPTIONAL REGULATOR CYNR"/>
    <property type="match status" value="1"/>
</dbReference>
<reference evidence="6 7" key="1">
    <citation type="submission" date="2016-10" db="EMBL/GenBank/DDBJ databases">
        <authorList>
            <person name="Varghese N."/>
            <person name="Submissions S."/>
        </authorList>
    </citation>
    <scope>NUCLEOTIDE SEQUENCE [LARGE SCALE GENOMIC DNA]</scope>
    <source>
        <strain evidence="6 7">WCC6</strain>
    </source>
</reference>
<evidence type="ECO:0000256" key="3">
    <source>
        <dbReference type="ARBA" id="ARBA00023125"/>
    </source>
</evidence>
<dbReference type="InterPro" id="IPR036390">
    <property type="entry name" value="WH_DNA-bd_sf"/>
</dbReference>
<dbReference type="EMBL" id="FNOP01000006">
    <property type="protein sequence ID" value="SDW78805.1"/>
    <property type="molecule type" value="Genomic_DNA"/>
</dbReference>
<dbReference type="GO" id="GO:0003700">
    <property type="term" value="F:DNA-binding transcription factor activity"/>
    <property type="evidence" value="ECO:0007669"/>
    <property type="project" value="InterPro"/>
</dbReference>
<dbReference type="SUPFAM" id="SSF53850">
    <property type="entry name" value="Periplasmic binding protein-like II"/>
    <property type="match status" value="1"/>
</dbReference>
<protein>
    <submittedName>
        <fullName evidence="6">DNA-binding transcriptional regulator, LysR family</fullName>
    </submittedName>
</protein>
<dbReference type="InterPro" id="IPR005119">
    <property type="entry name" value="LysR_subst-bd"/>
</dbReference>
<dbReference type="InterPro" id="IPR000847">
    <property type="entry name" value="LysR_HTH_N"/>
</dbReference>
<dbReference type="SUPFAM" id="SSF46785">
    <property type="entry name" value="Winged helix' DNA-binding domain"/>
    <property type="match status" value="1"/>
</dbReference>
<feature type="domain" description="HTH lysR-type" evidence="5">
    <location>
        <begin position="3"/>
        <end position="60"/>
    </location>
</feature>
<dbReference type="Gene3D" id="1.10.10.10">
    <property type="entry name" value="Winged helix-like DNA-binding domain superfamily/Winged helix DNA-binding domain"/>
    <property type="match status" value="1"/>
</dbReference>
<proteinExistence type="inferred from homology"/>
<dbReference type="CDD" id="cd05466">
    <property type="entry name" value="PBP2_LTTR_substrate"/>
    <property type="match status" value="1"/>
</dbReference>
<evidence type="ECO:0000313" key="7">
    <source>
        <dbReference type="Proteomes" id="UP000182379"/>
    </source>
</evidence>
<keyword evidence="4" id="KW-0804">Transcription</keyword>
<keyword evidence="2" id="KW-0805">Transcription regulation</keyword>
<dbReference type="PRINTS" id="PR00039">
    <property type="entry name" value="HTHLYSR"/>
</dbReference>
<dbReference type="Pfam" id="PF00126">
    <property type="entry name" value="HTH_1"/>
    <property type="match status" value="1"/>
</dbReference>
<organism evidence="6 7">
    <name type="scientific">Acidaminococcus fermentans</name>
    <dbReference type="NCBI Taxonomy" id="905"/>
    <lineage>
        <taxon>Bacteria</taxon>
        <taxon>Bacillati</taxon>
        <taxon>Bacillota</taxon>
        <taxon>Negativicutes</taxon>
        <taxon>Acidaminococcales</taxon>
        <taxon>Acidaminococcaceae</taxon>
        <taxon>Acidaminococcus</taxon>
    </lineage>
</organism>
<dbReference type="PANTHER" id="PTHR30346">
    <property type="entry name" value="TRANSCRIPTIONAL DUAL REGULATOR HCAR-RELATED"/>
    <property type="match status" value="1"/>
</dbReference>
<dbReference type="Pfam" id="PF03466">
    <property type="entry name" value="LysR_substrate"/>
    <property type="match status" value="1"/>
</dbReference>
<name>A0A1H2WE38_ACIFE</name>
<dbReference type="RefSeq" id="WP_074705517.1">
    <property type="nucleotide sequence ID" value="NZ_CBCSNF010000068.1"/>
</dbReference>
<dbReference type="GO" id="GO:0032993">
    <property type="term" value="C:protein-DNA complex"/>
    <property type="evidence" value="ECO:0007669"/>
    <property type="project" value="TreeGrafter"/>
</dbReference>
<evidence type="ECO:0000259" key="5">
    <source>
        <dbReference type="PROSITE" id="PS50931"/>
    </source>
</evidence>
<comment type="similarity">
    <text evidence="1">Belongs to the LysR transcriptional regulatory family.</text>
</comment>